<gene>
    <name evidence="1" type="ORF">F5876DRAFT_38399</name>
</gene>
<reference evidence="1" key="1">
    <citation type="submission" date="2022-09" db="EMBL/GenBank/DDBJ databases">
        <title>A Global Phylogenomic Analysis of the Shiitake Genus Lentinula.</title>
        <authorList>
            <consortium name="DOE Joint Genome Institute"/>
            <person name="Sierra-Patev S."/>
            <person name="Min B."/>
            <person name="Naranjo-Ortiz M."/>
            <person name="Looney B."/>
            <person name="Konkel Z."/>
            <person name="Slot J.C."/>
            <person name="Sakamoto Y."/>
            <person name="Steenwyk J.L."/>
            <person name="Rokas A."/>
            <person name="Carro J."/>
            <person name="Camarero S."/>
            <person name="Ferreira P."/>
            <person name="Molpeceres G."/>
            <person name="Ruiz-Duenas F.J."/>
            <person name="Serrano A."/>
            <person name="Henrissat B."/>
            <person name="Drula E."/>
            <person name="Hughes K.W."/>
            <person name="Mata J.L."/>
            <person name="Ishikawa N.K."/>
            <person name="Vargas-Isla R."/>
            <person name="Ushijima S."/>
            <person name="Smith C.A."/>
            <person name="Ahrendt S."/>
            <person name="Andreopoulos W."/>
            <person name="He G."/>
            <person name="Labutti K."/>
            <person name="Lipzen A."/>
            <person name="Ng V."/>
            <person name="Riley R."/>
            <person name="Sandor L."/>
            <person name="Barry K."/>
            <person name="Martinez A.T."/>
            <person name="Xiao Y."/>
            <person name="Gibbons J.G."/>
            <person name="Terashima K."/>
            <person name="Grigoriev I.V."/>
            <person name="Hibbett D.S."/>
        </authorList>
    </citation>
    <scope>NUCLEOTIDE SEQUENCE</scope>
    <source>
        <strain evidence="1">TMI1499</strain>
    </source>
</reference>
<comment type="caution">
    <text evidence="1">The sequence shown here is derived from an EMBL/GenBank/DDBJ whole genome shotgun (WGS) entry which is preliminary data.</text>
</comment>
<protein>
    <submittedName>
        <fullName evidence="1">Uncharacterized protein</fullName>
    </submittedName>
</protein>
<evidence type="ECO:0000313" key="1">
    <source>
        <dbReference type="EMBL" id="KAJ3811983.1"/>
    </source>
</evidence>
<evidence type="ECO:0000313" key="2">
    <source>
        <dbReference type="Proteomes" id="UP001163835"/>
    </source>
</evidence>
<name>A0ACC1U5A6_9AGAR</name>
<sequence length="2744" mass="305654">MPTRRPSASAGIINNGSSSSTRVHKSSDSHSHHAIFGQSHSASSLTHGAPPTPQQKIVQVLVNRLKNKLPCNSGEPLIRLESDTATQQAVDALVDLAHEALDMIGFALGELLEKLIQQQDPNGVVSIETMQSQLFLLKVLSVAMTTRWQPNLRATSRSSNRPMSDADTVRRVPGSSDSSTPISWSEPPPLEEACARYVLSVMILCIRQTVASEPPLIMPSSTFGDISFRDYIAEDINSGAVPFSHIRSSLSSSLPDELRPRPSSNPVPSSGKAVNSDVILSSNDTAYEKTPTFFTTSSQVLSQQIMKYAGKIIFHISASNWKVVFYRLRLRIHFLATHPDESSDSTDLMIMGYSLLDRSRLLQILNELSSLLVNMRLEGHKAIAAPLRYAIWSWIEHFPDEFNEVVKLRAKMDGASSVFDFLYNKCSGSERILWPTLAILQCVIPERSSDMQTLGSSRANQKLAKFTEDLRRQSSYTGKLASISLICATDICRAAMYVQPADDEVPLQMLAYDVAHEIKGRIWNPNQKAFWEYCEDINVALWAEALVSVYRFLPKEDMHYIFSLCLEPERSDAVKLCAVRACLTLVQEVALFPWQDSLGDLQKVVAPRLRQLYRTAVTRRMEVDQYGSAKKGATRPKIKRIHVDPLNDRDLLVLGILSVWRNHFIFFYADMPENEFTMWTNLTMRIYDSSLDLAVKIAAASANLHTFEKTFHLDFSDPNNALIVGWTRNTLYQMLTSVATMLLHARTDVESQRLWSGIVLRLLDFIAKKTDVMDPILKSFLNDPNRVPPMILAEIALLVSLPSADGNVSHTAAKGLRLIAHIESQADAPGNPTITEEDKSKRYPVYDRMGDPKVLVVGRVAHQKRVRKLLRLMPYCSAVNVAVWQECYARFSSLTDTILNIPDDVTIPIGRGESYQDKVAQWQNFALFLAVTAASSIQDNHDLSLLSSVIPQRILPDTMRTMQSPAPLISIFVNDLTALLIFEDVSIRDTAREALGVDLNARLHPKILKYFDEVVQAVKLEKETNDGAGNHENMLLFVDQFIAVLKLMVENSHGRIEEVLSIDISPTLLGLASFITRFDSPDIFRIKQKFCSLCDCVCGRAGNLSIRKDNDIRRDILDIILEWIVPPDPPTDYGFNIYEVNLSCLRTIVKLLDRLQLRPVDTSIAGDDSFHYVSRLFMKYSGILLNGLEFCQLDLPTSDSVSDVGSIQNRMRASQRETEVRDLVITGLSHLVSANTESGFKQCLPLAYDEDNRKRTIFAHVFARILSQGTKFDPEDRTGPSNGQNRLAEAKNHLYSQMTLVLAVCETCPPGEVDSMIAVLLNLFDSRASLMKLIKAMIDREVARTENEAGLFRSNSTCTRFLSAFARIHGYNYLRTLISPLIKCMESLPPGQGYELDPSKAGQQNVAQNRRNVEFVAQSFLEIIGSSTSALPSMFREICVHIAATVFVSHTYLNLCLLANLSTISYERWPDAKFAALGAFVFLRFISPAVVAPETIDLDPPGDALRRGLTLIAKIIQNLANNIFFGKEAHMMVLNDFLRDHIAHVTRYLSELNRYTAGEDDDEEWLGTASDDTDIIVLHRFFDKHADKIGKELLSISKPSSDSDNSALNGKRAWDSLCTLLVDLGPPIDVPKASVLDRKDHREYKELMSRYADRITDSVQEVYCETVPPSSGGLVYHVFRLSKINVEALDMDFFMYHFFKLLGSSRYEGYDIEIIVDCTNFTSVSELPLRWLKFCAEVFPSDLRMMIVRTHILNPNSLMQKFLRRVYNVCAGRPTFIGIGIAGELRAWSSIAELIPHIPTSVIESPPLQYPLSLEQEQSDLFTDVTMKTHQTRTPVLLTIGQTHIRITSVRTLNISPGLACKSAEIVLLADVSDVYNVQTGLETNEFIIRRSRQGDTIYFTSPNRETIIRTIRAAKSGLKDQQMPLAERFMRFSNVPATLLHIGMLSVDAYDDELRAAAYDLLGSVCTYLNYDKSPLVAPKAGFVPGTLNGFVIDLSTRLAQFAPQLTLDFISEVVASMTTNERNKSMQVLQRINCLRYMNPWIKNLELFANPTSPLFERSGARLRDCIRVLTDLSVNLPEVCMATNGVQKYIWHEAGQLNGNIIDIIFDELIRSATDGGIGTHRCEIIAHSISAMSSSSIAIRGRLFSKLRKAIIKASPRMPRIPSHNTGWPEVSTLIRIALIAGTETTHPLNNQLYVPEIVHVVTLVAGVGSTLIRKSVYGIIINLVQSLYLARLDEGSAPELLQLIEDMTTQEHVLNLFGLSRLTNTSEYTSFDVDKEKSIIYQQEKLTALLIRSMDVSSGSKGQLNVWKARWMSLATASAFQYSSMIQMRSFTALGALATSDVDDDFMYQMLMAFRTALLQPDNTSDIAALVSMLRCITKAVPGLQTDSRHIPQLFWLGVAFLQSSHMAFFEDAAALVTLTMNEMEKRGTFVGAPVAVRLLEARSPIEEPAQQFDSTLQLSCDASFSFSVAAVLFKGMRHSGLRDSAEEALRTLLRITAHFDAQLQPDPVKEDSAYIDPDALGYFIALLAASTTTADYRALLQECGIQDAVLVEDDQTVMSVSEEISHVPLVSLDTLGINDPNTALLATSFIGVMLTTAQGDDAESEILYSVLADIAATYPEIIQMAYESLQDRIKDTFANSSNPTIIYHVSNIIRVAFDDGLRDGHVGVRYGALRSSSSTVNTVDDSTSVHGPGRSHLKALEDQGMQGLAKNFQFLPAQSPAAGKVLVLIANLVANIVS</sequence>
<proteinExistence type="predicted"/>
<dbReference type="Proteomes" id="UP001163835">
    <property type="component" value="Unassembled WGS sequence"/>
</dbReference>
<organism evidence="1 2">
    <name type="scientific">Lentinula aff. lateritia</name>
    <dbReference type="NCBI Taxonomy" id="2804960"/>
    <lineage>
        <taxon>Eukaryota</taxon>
        <taxon>Fungi</taxon>
        <taxon>Dikarya</taxon>
        <taxon>Basidiomycota</taxon>
        <taxon>Agaricomycotina</taxon>
        <taxon>Agaricomycetes</taxon>
        <taxon>Agaricomycetidae</taxon>
        <taxon>Agaricales</taxon>
        <taxon>Marasmiineae</taxon>
        <taxon>Omphalotaceae</taxon>
        <taxon>Lentinula</taxon>
    </lineage>
</organism>
<keyword evidence="2" id="KW-1185">Reference proteome</keyword>
<dbReference type="EMBL" id="MU795038">
    <property type="protein sequence ID" value="KAJ3811983.1"/>
    <property type="molecule type" value="Genomic_DNA"/>
</dbReference>
<accession>A0ACC1U5A6</accession>